<feature type="compositionally biased region" description="Pro residues" evidence="1">
    <location>
        <begin position="430"/>
        <end position="440"/>
    </location>
</feature>
<dbReference type="EMBL" id="BAAAPM010000005">
    <property type="protein sequence ID" value="GAA1730061.1"/>
    <property type="molecule type" value="Genomic_DNA"/>
</dbReference>
<reference evidence="3 4" key="1">
    <citation type="journal article" date="2019" name="Int. J. Syst. Evol. Microbiol.">
        <title>The Global Catalogue of Microorganisms (GCM) 10K type strain sequencing project: providing services to taxonomists for standard genome sequencing and annotation.</title>
        <authorList>
            <consortium name="The Broad Institute Genomics Platform"/>
            <consortium name="The Broad Institute Genome Sequencing Center for Infectious Disease"/>
            <person name="Wu L."/>
            <person name="Ma J."/>
        </authorList>
    </citation>
    <scope>NUCLEOTIDE SEQUENCE [LARGE SCALE GENOMIC DNA]</scope>
    <source>
        <strain evidence="3 4">JCM 15589</strain>
    </source>
</reference>
<proteinExistence type="predicted"/>
<comment type="caution">
    <text evidence="3">The sequence shown here is derived from an EMBL/GenBank/DDBJ whole genome shotgun (WGS) entry which is preliminary data.</text>
</comment>
<accession>A0ABN2JK68</accession>
<feature type="compositionally biased region" description="Basic and acidic residues" evidence="1">
    <location>
        <begin position="77"/>
        <end position="87"/>
    </location>
</feature>
<feature type="region of interest" description="Disordered" evidence="1">
    <location>
        <begin position="57"/>
        <end position="90"/>
    </location>
</feature>
<feature type="region of interest" description="Disordered" evidence="1">
    <location>
        <begin position="278"/>
        <end position="312"/>
    </location>
</feature>
<evidence type="ECO:0000256" key="1">
    <source>
        <dbReference type="SAM" id="MobiDB-lite"/>
    </source>
</evidence>
<keyword evidence="2" id="KW-0812">Transmembrane</keyword>
<sequence>MNDDGRTTPDEVPGEVPGEEPDGLPGDAPDDAAFARLRAADPAADTRTRTGILRAKVDAQVGDELRAGALSDGAPAGDERPGDELARRRTRRRRTPWLAAAGVVAFAVVGAGGYALGSGSGAAADGDGGATAEPAVALHGGPQGGGQEESAGGAAADGAMGAAESGAASGDMALSSDVAYPSWYSSGRAVFHASGLSTEDGTARGYAFDATDAATRAGAARVAEALGVEGEPRWDYGSWSVGPRDGRGPTVWLSVDGSATFGFSDPAADPWQCADAAAGVAEDGAEDGAEDAPDDGVECPDATGTSTVSDREARRALSDAMEQVGVDPEGYELEVGEVAEDDPSRWVTAYQVVDGSRTGAQWSATVGEAGIAWLDGFLASTTDLGTYPVISAADAVERLGDPRFSGSVWPVVFAESTEAALEEHYEEPTDPTPPPTPPSAGDPVDWPVSDVEITSARLGLAQQYQDDGTVVMVPAYELSDAAGNAWSVVAVADEAMDFTAPPR</sequence>
<feature type="compositionally biased region" description="Acidic residues" evidence="1">
    <location>
        <begin position="283"/>
        <end position="298"/>
    </location>
</feature>
<feature type="transmembrane region" description="Helical" evidence="2">
    <location>
        <begin position="97"/>
        <end position="116"/>
    </location>
</feature>
<keyword evidence="2" id="KW-0472">Membrane</keyword>
<evidence type="ECO:0000313" key="4">
    <source>
        <dbReference type="Proteomes" id="UP001501138"/>
    </source>
</evidence>
<gene>
    <name evidence="3" type="ORF">GCM10009809_27000</name>
</gene>
<evidence type="ECO:0000313" key="3">
    <source>
        <dbReference type="EMBL" id="GAA1730061.1"/>
    </source>
</evidence>
<keyword evidence="2" id="KW-1133">Transmembrane helix</keyword>
<protein>
    <submittedName>
        <fullName evidence="3">Uncharacterized protein</fullName>
    </submittedName>
</protein>
<dbReference type="RefSeq" id="WP_344248973.1">
    <property type="nucleotide sequence ID" value="NZ_BAAAPM010000005.1"/>
</dbReference>
<feature type="compositionally biased region" description="Low complexity" evidence="1">
    <location>
        <begin position="148"/>
        <end position="158"/>
    </location>
</feature>
<dbReference type="Proteomes" id="UP001501138">
    <property type="component" value="Unassembled WGS sequence"/>
</dbReference>
<feature type="region of interest" description="Disordered" evidence="1">
    <location>
        <begin position="1"/>
        <end position="30"/>
    </location>
</feature>
<keyword evidence="4" id="KW-1185">Reference proteome</keyword>
<feature type="region of interest" description="Disordered" evidence="1">
    <location>
        <begin position="420"/>
        <end position="445"/>
    </location>
</feature>
<evidence type="ECO:0000256" key="2">
    <source>
        <dbReference type="SAM" id="Phobius"/>
    </source>
</evidence>
<organism evidence="3 4">
    <name type="scientific">Isoptericola hypogeus</name>
    <dbReference type="NCBI Taxonomy" id="300179"/>
    <lineage>
        <taxon>Bacteria</taxon>
        <taxon>Bacillati</taxon>
        <taxon>Actinomycetota</taxon>
        <taxon>Actinomycetes</taxon>
        <taxon>Micrococcales</taxon>
        <taxon>Promicromonosporaceae</taxon>
        <taxon>Isoptericola</taxon>
    </lineage>
</organism>
<feature type="region of interest" description="Disordered" evidence="1">
    <location>
        <begin position="120"/>
        <end position="158"/>
    </location>
</feature>
<name>A0ABN2JK68_9MICO</name>